<accession>A0A096CRF9</accession>
<evidence type="ECO:0000256" key="4">
    <source>
        <dbReference type="ARBA" id="ARBA00022807"/>
    </source>
</evidence>
<dbReference type="GO" id="GO:0008234">
    <property type="term" value="F:cysteine-type peptidase activity"/>
    <property type="evidence" value="ECO:0007669"/>
    <property type="project" value="UniProtKB-KW"/>
</dbReference>
<dbReference type="SUPFAM" id="SSF47090">
    <property type="entry name" value="PGBD-like"/>
    <property type="match status" value="1"/>
</dbReference>
<dbReference type="InterPro" id="IPR002477">
    <property type="entry name" value="Peptidoglycan-bd-like"/>
</dbReference>
<organism evidence="6 7">
    <name type="scientific">Veillonella montpellierensis DNF00314</name>
    <dbReference type="NCBI Taxonomy" id="1401067"/>
    <lineage>
        <taxon>Bacteria</taxon>
        <taxon>Bacillati</taxon>
        <taxon>Bacillota</taxon>
        <taxon>Negativicutes</taxon>
        <taxon>Veillonellales</taxon>
        <taxon>Veillonellaceae</taxon>
        <taxon>Veillonella</taxon>
    </lineage>
</organism>
<evidence type="ECO:0000256" key="3">
    <source>
        <dbReference type="ARBA" id="ARBA00022801"/>
    </source>
</evidence>
<dbReference type="eggNOG" id="COG0791">
    <property type="taxonomic scope" value="Bacteria"/>
</dbReference>
<dbReference type="InterPro" id="IPR000064">
    <property type="entry name" value="NLP_P60_dom"/>
</dbReference>
<dbReference type="PROSITE" id="PS51935">
    <property type="entry name" value="NLPC_P60"/>
    <property type="match status" value="1"/>
</dbReference>
<keyword evidence="4" id="KW-0788">Thiol protease</keyword>
<keyword evidence="2" id="KW-0645">Protease</keyword>
<gene>
    <name evidence="6" type="ORF">HMPREF0872_02125</name>
</gene>
<dbReference type="Gene3D" id="1.10.101.10">
    <property type="entry name" value="PGBD-like superfamily/PGBD"/>
    <property type="match status" value="1"/>
</dbReference>
<comment type="caution">
    <text evidence="6">The sequence shown here is derived from an EMBL/GenBank/DDBJ whole genome shotgun (WGS) entry which is preliminary data.</text>
</comment>
<dbReference type="Gene3D" id="3.90.1720.10">
    <property type="entry name" value="endopeptidase domain like (from Nostoc punctiforme)"/>
    <property type="match status" value="1"/>
</dbReference>
<dbReference type="Proteomes" id="UP000029628">
    <property type="component" value="Unassembled WGS sequence"/>
</dbReference>
<feature type="domain" description="NlpC/P60" evidence="5">
    <location>
        <begin position="123"/>
        <end position="244"/>
    </location>
</feature>
<dbReference type="PANTHER" id="PTHR47053:SF1">
    <property type="entry name" value="MUREIN DD-ENDOPEPTIDASE MEPH-RELATED"/>
    <property type="match status" value="1"/>
</dbReference>
<dbReference type="AlphaFoldDB" id="A0A096CRF9"/>
<evidence type="ECO:0000313" key="6">
    <source>
        <dbReference type="EMBL" id="KGF47909.1"/>
    </source>
</evidence>
<dbReference type="GO" id="GO:0006508">
    <property type="term" value="P:proteolysis"/>
    <property type="evidence" value="ECO:0007669"/>
    <property type="project" value="UniProtKB-KW"/>
</dbReference>
<dbReference type="Pfam" id="PF01471">
    <property type="entry name" value="PG_binding_1"/>
    <property type="match status" value="1"/>
</dbReference>
<sequence>MNSKSNIIRVLALTIMFAWCVTILASASYGMGDQGKVVTSIQKQLIKKGYKAFDKQGTYGKETKWAVRLFQKDHGLEVDGIVGPATYKALMGKPIGKNVDSSKEKKKVKKVTNHSVPANVGLTKDVKALLAEADRYKGVPYVFGGNTPRGFDCSGYTKYVFAKAGITLPRLADEQYEVGQNVSRSNLRPGDLVFFETYEPGASHSGIYVGNGKFISATTSRGVAIADLDSGYWHERYLGARRVMK</sequence>
<dbReference type="EMBL" id="JRNT01000006">
    <property type="protein sequence ID" value="KGF47909.1"/>
    <property type="molecule type" value="Genomic_DNA"/>
</dbReference>
<evidence type="ECO:0000259" key="5">
    <source>
        <dbReference type="PROSITE" id="PS51935"/>
    </source>
</evidence>
<keyword evidence="7" id="KW-1185">Reference proteome</keyword>
<dbReference type="InterPro" id="IPR038765">
    <property type="entry name" value="Papain-like_cys_pep_sf"/>
</dbReference>
<dbReference type="SUPFAM" id="SSF54001">
    <property type="entry name" value="Cysteine proteinases"/>
    <property type="match status" value="1"/>
</dbReference>
<evidence type="ECO:0000256" key="2">
    <source>
        <dbReference type="ARBA" id="ARBA00022670"/>
    </source>
</evidence>
<evidence type="ECO:0000313" key="7">
    <source>
        <dbReference type="Proteomes" id="UP000029628"/>
    </source>
</evidence>
<dbReference type="InterPro" id="IPR051202">
    <property type="entry name" value="Peptidase_C40"/>
</dbReference>
<dbReference type="PANTHER" id="PTHR47053">
    <property type="entry name" value="MUREIN DD-ENDOPEPTIDASE MEPH-RELATED"/>
    <property type="match status" value="1"/>
</dbReference>
<evidence type="ECO:0000256" key="1">
    <source>
        <dbReference type="ARBA" id="ARBA00007074"/>
    </source>
</evidence>
<protein>
    <recommendedName>
        <fullName evidence="5">NlpC/P60 domain-containing protein</fullName>
    </recommendedName>
</protein>
<proteinExistence type="inferred from homology"/>
<dbReference type="Pfam" id="PF00877">
    <property type="entry name" value="NLPC_P60"/>
    <property type="match status" value="1"/>
</dbReference>
<dbReference type="InterPro" id="IPR036366">
    <property type="entry name" value="PGBDSf"/>
</dbReference>
<comment type="similarity">
    <text evidence="1">Belongs to the peptidase C40 family.</text>
</comment>
<keyword evidence="3" id="KW-0378">Hydrolase</keyword>
<dbReference type="InterPro" id="IPR036365">
    <property type="entry name" value="PGBD-like_sf"/>
</dbReference>
<reference evidence="6 7" key="1">
    <citation type="submission" date="2014-07" db="EMBL/GenBank/DDBJ databases">
        <authorList>
            <person name="McCorrison J."/>
            <person name="Sanka R."/>
            <person name="Torralba M."/>
            <person name="Gillis M."/>
            <person name="Haft D.H."/>
            <person name="Methe B."/>
            <person name="Sutton G."/>
            <person name="Nelson K.E."/>
        </authorList>
    </citation>
    <scope>NUCLEOTIDE SEQUENCE [LARGE SCALE GENOMIC DNA]</scope>
    <source>
        <strain evidence="6 7">DNF00314</strain>
    </source>
</reference>
<dbReference type="eggNOG" id="COG3409">
    <property type="taxonomic scope" value="Bacteria"/>
</dbReference>
<name>A0A096CRF9_9FIRM</name>